<dbReference type="STRING" id="370764.SAMN04489810_3346"/>
<accession>A0A1G8DGX0</accession>
<dbReference type="SUPFAM" id="SSF53756">
    <property type="entry name" value="UDP-Glycosyltransferase/glycogen phosphorylase"/>
    <property type="match status" value="1"/>
</dbReference>
<keyword evidence="3 6" id="KW-0808">Transferase</keyword>
<dbReference type="Gene3D" id="3.40.50.2000">
    <property type="entry name" value="Glycogen Phosphorylase B"/>
    <property type="match status" value="2"/>
</dbReference>
<name>A0A1G8DGX0_9MICO</name>
<dbReference type="InterPro" id="IPR001296">
    <property type="entry name" value="Glyco_trans_1"/>
</dbReference>
<evidence type="ECO:0000256" key="1">
    <source>
        <dbReference type="ARBA" id="ARBA00021292"/>
    </source>
</evidence>
<dbReference type="InterPro" id="IPR028098">
    <property type="entry name" value="Glyco_trans_4-like_N"/>
</dbReference>
<dbReference type="GO" id="GO:1901137">
    <property type="term" value="P:carbohydrate derivative biosynthetic process"/>
    <property type="evidence" value="ECO:0007669"/>
    <property type="project" value="UniProtKB-ARBA"/>
</dbReference>
<evidence type="ECO:0000259" key="4">
    <source>
        <dbReference type="Pfam" id="PF00534"/>
    </source>
</evidence>
<dbReference type="Pfam" id="PF00534">
    <property type="entry name" value="Glycos_transf_1"/>
    <property type="match status" value="1"/>
</dbReference>
<dbReference type="AlphaFoldDB" id="A0A1G8DGX0"/>
<dbReference type="Proteomes" id="UP000199009">
    <property type="component" value="Chromosome I"/>
</dbReference>
<sequence>MTILARRLRIVVIAPLRFPIRVPHSGGLESAVWSEVTALRARGHDVRLVAVRGSDFVAEGGAFELPNLEWPRDSATSDVAYPLSYESTTVPALERALETIAAGPERFDVISNHCLHPLPIRRAPTLGVPMVTTLHTPPDPGFVAAHAGAGSAGSIFLSVSEFTRREWARAGLHSEVLPNGVDSTAWPQGPGGDALVWFGRIVPEKAPHLAVEVARRLGRPIVLAGRIGDQEYADEMLLPRLGTGATYTGPLVPAQLAELVGAGAATLSTPAWAEPFGLVAPEALMCGTPVVSFAVGGVPEIAARSVGMEIVAPGDLDSMAERADELIRRCDADPSFRTRIRHSATRGFSLDTRMAALESRFFEMVDSAGYADGLTA</sequence>
<evidence type="ECO:0000313" key="6">
    <source>
        <dbReference type="EMBL" id="SDH56977.1"/>
    </source>
</evidence>
<dbReference type="GO" id="GO:0016757">
    <property type="term" value="F:glycosyltransferase activity"/>
    <property type="evidence" value="ECO:0007669"/>
    <property type="project" value="UniProtKB-KW"/>
</dbReference>
<evidence type="ECO:0000256" key="3">
    <source>
        <dbReference type="ARBA" id="ARBA00022679"/>
    </source>
</evidence>
<keyword evidence="7" id="KW-1185">Reference proteome</keyword>
<reference evidence="6 7" key="1">
    <citation type="submission" date="2016-10" db="EMBL/GenBank/DDBJ databases">
        <authorList>
            <person name="de Groot N.N."/>
        </authorList>
    </citation>
    <scope>NUCLEOTIDE SEQUENCE [LARGE SCALE GENOMIC DNA]</scope>
    <source>
        <strain evidence="6 7">DSM 23142</strain>
    </source>
</reference>
<dbReference type="EMBL" id="LT629692">
    <property type="protein sequence ID" value="SDH56977.1"/>
    <property type="molecule type" value="Genomic_DNA"/>
</dbReference>
<evidence type="ECO:0000259" key="5">
    <source>
        <dbReference type="Pfam" id="PF13439"/>
    </source>
</evidence>
<dbReference type="PANTHER" id="PTHR45947">
    <property type="entry name" value="SULFOQUINOVOSYL TRANSFERASE SQD2"/>
    <property type="match status" value="1"/>
</dbReference>
<dbReference type="PANTHER" id="PTHR45947:SF3">
    <property type="entry name" value="SULFOQUINOVOSYL TRANSFERASE SQD2"/>
    <property type="match status" value="1"/>
</dbReference>
<proteinExistence type="predicted"/>
<evidence type="ECO:0000256" key="2">
    <source>
        <dbReference type="ARBA" id="ARBA00022676"/>
    </source>
</evidence>
<feature type="domain" description="Glycosyltransferase subfamily 4-like N-terminal" evidence="5">
    <location>
        <begin position="26"/>
        <end position="183"/>
    </location>
</feature>
<organism evidence="6 7">
    <name type="scientific">Microbacterium pygmaeum</name>
    <dbReference type="NCBI Taxonomy" id="370764"/>
    <lineage>
        <taxon>Bacteria</taxon>
        <taxon>Bacillati</taxon>
        <taxon>Actinomycetota</taxon>
        <taxon>Actinomycetes</taxon>
        <taxon>Micrococcales</taxon>
        <taxon>Microbacteriaceae</taxon>
        <taxon>Microbacterium</taxon>
    </lineage>
</organism>
<evidence type="ECO:0000313" key="7">
    <source>
        <dbReference type="Proteomes" id="UP000199009"/>
    </source>
</evidence>
<dbReference type="Pfam" id="PF13439">
    <property type="entry name" value="Glyco_transf_4"/>
    <property type="match status" value="1"/>
</dbReference>
<dbReference type="InterPro" id="IPR050194">
    <property type="entry name" value="Glycosyltransferase_grp1"/>
</dbReference>
<feature type="domain" description="Glycosyl transferase family 1" evidence="4">
    <location>
        <begin position="196"/>
        <end position="328"/>
    </location>
</feature>
<keyword evidence="2" id="KW-0328">Glycosyltransferase</keyword>
<gene>
    <name evidence="6" type="ORF">SAMN04489810_3346</name>
</gene>
<dbReference type="RefSeq" id="WP_231917698.1">
    <property type="nucleotide sequence ID" value="NZ_LT629692.1"/>
</dbReference>
<protein>
    <recommendedName>
        <fullName evidence="1">D-inositol 3-phosphate glycosyltransferase</fullName>
    </recommendedName>
</protein>